<accession>A0A2S8STS7</accession>
<feature type="domain" description="RNA polymerase sigma-70 region 2" evidence="5">
    <location>
        <begin position="49"/>
        <end position="113"/>
    </location>
</feature>
<dbReference type="PANTHER" id="PTHR43133">
    <property type="entry name" value="RNA POLYMERASE ECF-TYPE SIGMA FACTO"/>
    <property type="match status" value="1"/>
</dbReference>
<dbReference type="CDD" id="cd06171">
    <property type="entry name" value="Sigma70_r4"/>
    <property type="match status" value="1"/>
</dbReference>
<dbReference type="Pfam" id="PF04542">
    <property type="entry name" value="Sigma70_r2"/>
    <property type="match status" value="1"/>
</dbReference>
<feature type="domain" description="RNA polymerase sigma factor 70 region 4 type 2" evidence="6">
    <location>
        <begin position="135"/>
        <end position="185"/>
    </location>
</feature>
<proteinExistence type="inferred from homology"/>
<dbReference type="InterPro" id="IPR036388">
    <property type="entry name" value="WH-like_DNA-bd_sf"/>
</dbReference>
<dbReference type="AlphaFoldDB" id="A0A2S8STS7"/>
<dbReference type="InterPro" id="IPR039425">
    <property type="entry name" value="RNA_pol_sigma-70-like"/>
</dbReference>
<evidence type="ECO:0000259" key="5">
    <source>
        <dbReference type="Pfam" id="PF04542"/>
    </source>
</evidence>
<dbReference type="PANTHER" id="PTHR43133:SF51">
    <property type="entry name" value="RNA POLYMERASE SIGMA FACTOR"/>
    <property type="match status" value="1"/>
</dbReference>
<organism evidence="7 8">
    <name type="scientific">Abditibacterium utsteinense</name>
    <dbReference type="NCBI Taxonomy" id="1960156"/>
    <lineage>
        <taxon>Bacteria</taxon>
        <taxon>Pseudomonadati</taxon>
        <taxon>Abditibacteriota</taxon>
        <taxon>Abditibacteriia</taxon>
        <taxon>Abditibacteriales</taxon>
        <taxon>Abditibacteriaceae</taxon>
        <taxon>Abditibacterium</taxon>
    </lineage>
</organism>
<dbReference type="InterPro" id="IPR013249">
    <property type="entry name" value="RNA_pol_sigma70_r4_t2"/>
</dbReference>
<dbReference type="GO" id="GO:0016987">
    <property type="term" value="F:sigma factor activity"/>
    <property type="evidence" value="ECO:0007669"/>
    <property type="project" value="UniProtKB-KW"/>
</dbReference>
<dbReference type="RefSeq" id="WP_105483613.1">
    <property type="nucleotide sequence ID" value="NZ_NIGF01000007.1"/>
</dbReference>
<keyword evidence="4" id="KW-0804">Transcription</keyword>
<dbReference type="NCBIfam" id="TIGR02937">
    <property type="entry name" value="sigma70-ECF"/>
    <property type="match status" value="1"/>
</dbReference>
<dbReference type="Gene3D" id="1.10.1740.10">
    <property type="match status" value="1"/>
</dbReference>
<protein>
    <submittedName>
        <fullName evidence="7">RNA polymerase, sigma subunit, ECF family</fullName>
    </submittedName>
</protein>
<keyword evidence="2" id="KW-0805">Transcription regulation</keyword>
<evidence type="ECO:0000313" key="8">
    <source>
        <dbReference type="Proteomes" id="UP000237684"/>
    </source>
</evidence>
<keyword evidence="3" id="KW-0731">Sigma factor</keyword>
<dbReference type="EMBL" id="NIGF01000007">
    <property type="protein sequence ID" value="PQV64149.1"/>
    <property type="molecule type" value="Genomic_DNA"/>
</dbReference>
<evidence type="ECO:0000256" key="2">
    <source>
        <dbReference type="ARBA" id="ARBA00023015"/>
    </source>
</evidence>
<dbReference type="GO" id="GO:0003677">
    <property type="term" value="F:DNA binding"/>
    <property type="evidence" value="ECO:0007669"/>
    <property type="project" value="InterPro"/>
</dbReference>
<comment type="similarity">
    <text evidence="1">Belongs to the sigma-70 factor family. ECF subfamily.</text>
</comment>
<dbReference type="GO" id="GO:0006352">
    <property type="term" value="P:DNA-templated transcription initiation"/>
    <property type="evidence" value="ECO:0007669"/>
    <property type="project" value="InterPro"/>
</dbReference>
<keyword evidence="8" id="KW-1185">Reference proteome</keyword>
<dbReference type="OrthoDB" id="9784984at2"/>
<dbReference type="InterPro" id="IPR014284">
    <property type="entry name" value="RNA_pol_sigma-70_dom"/>
</dbReference>
<comment type="caution">
    <text evidence="7">The sequence shown here is derived from an EMBL/GenBank/DDBJ whole genome shotgun (WGS) entry which is preliminary data.</text>
</comment>
<dbReference type="InParanoid" id="A0A2S8STS7"/>
<evidence type="ECO:0000256" key="1">
    <source>
        <dbReference type="ARBA" id="ARBA00010641"/>
    </source>
</evidence>
<evidence type="ECO:0000259" key="6">
    <source>
        <dbReference type="Pfam" id="PF08281"/>
    </source>
</evidence>
<dbReference type="Proteomes" id="UP000237684">
    <property type="component" value="Unassembled WGS sequence"/>
</dbReference>
<dbReference type="Pfam" id="PF08281">
    <property type="entry name" value="Sigma70_r4_2"/>
    <property type="match status" value="1"/>
</dbReference>
<dbReference type="InterPro" id="IPR013325">
    <property type="entry name" value="RNA_pol_sigma_r2"/>
</dbReference>
<gene>
    <name evidence="7" type="ORF">B1R32_107175</name>
</gene>
<reference evidence="7 8" key="1">
    <citation type="journal article" date="2018" name="Syst. Appl. Microbiol.">
        <title>Abditibacterium utsteinense sp. nov., the first cultivated member of candidate phylum FBP, isolated from ice-free Antarctic soil samples.</title>
        <authorList>
            <person name="Tahon G."/>
            <person name="Tytgat B."/>
            <person name="Lebbe L."/>
            <person name="Carlier A."/>
            <person name="Willems A."/>
        </authorList>
    </citation>
    <scope>NUCLEOTIDE SEQUENCE [LARGE SCALE GENOMIC DNA]</scope>
    <source>
        <strain evidence="7 8">LMG 29911</strain>
    </source>
</reference>
<dbReference type="InterPro" id="IPR013324">
    <property type="entry name" value="RNA_pol_sigma_r3/r4-like"/>
</dbReference>
<evidence type="ECO:0000256" key="3">
    <source>
        <dbReference type="ARBA" id="ARBA00023082"/>
    </source>
</evidence>
<evidence type="ECO:0000256" key="4">
    <source>
        <dbReference type="ARBA" id="ARBA00023163"/>
    </source>
</evidence>
<sequence length="197" mass="22660">METALPLFPFLPRVALREIAQQKNAACEGDIELVRAAQRGEIAAFNELLDTHRERILNLAFQILRDRDGAEDAAQEAFVRAFSRLGDFRGEARFSTWIYRVALNVCLEKRRQLKVDVPFEPESAPSFDAAIESKMALDYALQKMTESGRVALVLREWHEMSYEEMALVLGVPVGTVRSRLHHARLEFRRIWQKMEAE</sequence>
<dbReference type="SUPFAM" id="SSF88659">
    <property type="entry name" value="Sigma3 and sigma4 domains of RNA polymerase sigma factors"/>
    <property type="match status" value="1"/>
</dbReference>
<dbReference type="InterPro" id="IPR007627">
    <property type="entry name" value="RNA_pol_sigma70_r2"/>
</dbReference>
<dbReference type="SUPFAM" id="SSF88946">
    <property type="entry name" value="Sigma2 domain of RNA polymerase sigma factors"/>
    <property type="match status" value="1"/>
</dbReference>
<evidence type="ECO:0000313" key="7">
    <source>
        <dbReference type="EMBL" id="PQV64149.1"/>
    </source>
</evidence>
<dbReference type="Gene3D" id="1.10.10.10">
    <property type="entry name" value="Winged helix-like DNA-binding domain superfamily/Winged helix DNA-binding domain"/>
    <property type="match status" value="1"/>
</dbReference>
<name>A0A2S8STS7_9BACT</name>